<comment type="caution">
    <text evidence="1">The sequence shown here is derived from an EMBL/GenBank/DDBJ whole genome shotgun (WGS) entry which is preliminary data.</text>
</comment>
<sequence length="54" mass="6252">MVKQYKMTCCPEGKYSQNRELPEAGRTRPALYGLCEVARCTPLFLPRLLPLPRR</sequence>
<evidence type="ECO:0000313" key="1">
    <source>
        <dbReference type="EMBL" id="HAF1646517.1"/>
    </source>
</evidence>
<dbReference type="EMBL" id="DAAUIZ010000003">
    <property type="protein sequence ID" value="HAF1646517.1"/>
    <property type="molecule type" value="Genomic_DNA"/>
</dbReference>
<accession>A0A742VIS1</accession>
<proteinExistence type="predicted"/>
<protein>
    <submittedName>
        <fullName evidence="1">Uncharacterized protein</fullName>
    </submittedName>
</protein>
<organism evidence="1">
    <name type="scientific">Salmonella enterica</name>
    <name type="common">Salmonella choleraesuis</name>
    <dbReference type="NCBI Taxonomy" id="28901"/>
    <lineage>
        <taxon>Bacteria</taxon>
        <taxon>Pseudomonadati</taxon>
        <taxon>Pseudomonadota</taxon>
        <taxon>Gammaproteobacteria</taxon>
        <taxon>Enterobacterales</taxon>
        <taxon>Enterobacteriaceae</taxon>
        <taxon>Salmonella</taxon>
    </lineage>
</organism>
<name>A0A742VIS1_SALER</name>
<gene>
    <name evidence="1" type="ORF">G9B12_003024</name>
</gene>
<dbReference type="AlphaFoldDB" id="A0A742VIS1"/>
<reference evidence="1" key="2">
    <citation type="submission" date="2020-02" db="EMBL/GenBank/DDBJ databases">
        <authorList>
            <consortium name="NCBI Pathogen Detection Project"/>
        </authorList>
    </citation>
    <scope>NUCLEOTIDE SEQUENCE</scope>
    <source>
        <strain evidence="1">MA.MC_08-0577</strain>
    </source>
</reference>
<reference evidence="1" key="1">
    <citation type="journal article" date="2018" name="Genome Biol.">
        <title>SKESA: strategic k-mer extension for scrupulous assemblies.</title>
        <authorList>
            <person name="Souvorov A."/>
            <person name="Agarwala R."/>
            <person name="Lipman D.J."/>
        </authorList>
    </citation>
    <scope>NUCLEOTIDE SEQUENCE</scope>
    <source>
        <strain evidence="1">MA.MC_08-0577</strain>
    </source>
</reference>